<dbReference type="Pfam" id="PF13313">
    <property type="entry name" value="DUF4082"/>
    <property type="match status" value="1"/>
</dbReference>
<dbReference type="EMBL" id="BAAARV010000004">
    <property type="protein sequence ID" value="GAA2327507.1"/>
    <property type="molecule type" value="Genomic_DNA"/>
</dbReference>
<keyword evidence="3" id="KW-1185">Reference proteome</keyword>
<organism evidence="2 3">
    <name type="scientific">Dactylosporangium salmoneum</name>
    <dbReference type="NCBI Taxonomy" id="53361"/>
    <lineage>
        <taxon>Bacteria</taxon>
        <taxon>Bacillati</taxon>
        <taxon>Actinomycetota</taxon>
        <taxon>Actinomycetes</taxon>
        <taxon>Micromonosporales</taxon>
        <taxon>Micromonosporaceae</taxon>
        <taxon>Dactylosporangium</taxon>
    </lineage>
</organism>
<proteinExistence type="predicted"/>
<protein>
    <recommendedName>
        <fullName evidence="1">DUF4082 domain-containing protein</fullName>
    </recommendedName>
</protein>
<comment type="caution">
    <text evidence="2">The sequence shown here is derived from an EMBL/GenBank/DDBJ whole genome shotgun (WGS) entry which is preliminary data.</text>
</comment>
<dbReference type="InterPro" id="IPR025141">
    <property type="entry name" value="DUF4082"/>
</dbReference>
<evidence type="ECO:0000259" key="1">
    <source>
        <dbReference type="Pfam" id="PF13313"/>
    </source>
</evidence>
<reference evidence="2 3" key="1">
    <citation type="journal article" date="2019" name="Int. J. Syst. Evol. Microbiol.">
        <title>The Global Catalogue of Microorganisms (GCM) 10K type strain sequencing project: providing services to taxonomists for standard genome sequencing and annotation.</title>
        <authorList>
            <consortium name="The Broad Institute Genomics Platform"/>
            <consortium name="The Broad Institute Genome Sequencing Center for Infectious Disease"/>
            <person name="Wu L."/>
            <person name="Ma J."/>
        </authorList>
    </citation>
    <scope>NUCLEOTIDE SEQUENCE [LARGE SCALE GENOMIC DNA]</scope>
    <source>
        <strain evidence="2 3">JCM 3272</strain>
    </source>
</reference>
<gene>
    <name evidence="2" type="ORF">GCM10010170_003310</name>
</gene>
<evidence type="ECO:0000313" key="2">
    <source>
        <dbReference type="EMBL" id="GAA2327507.1"/>
    </source>
</evidence>
<accession>A0ABN3FDF4</accession>
<feature type="domain" description="DUF4082" evidence="1">
    <location>
        <begin position="49"/>
        <end position="180"/>
    </location>
</feature>
<dbReference type="RefSeq" id="WP_344610370.1">
    <property type="nucleotide sequence ID" value="NZ_BAAARV010000004.1"/>
</dbReference>
<name>A0ABN3FDF4_9ACTN</name>
<evidence type="ECO:0000313" key="3">
    <source>
        <dbReference type="Proteomes" id="UP001501444"/>
    </source>
</evidence>
<sequence length="196" mass="20018">MTVLGRHNRPLADSPALDMPYNALPGVDEDAFVRPNIPVWACTSDLAATASGVAIGTRIYLRKGDVVTNISFVSGNTAENTPTHRAHALYDPDGNLLAQTADQLTAAWAANSALKLALTAPVTIQKDGWYIVATTTTATTAVNSLVGAAPIVTATAVVHTGSKALGFTFGSALGGTFPATTGAQTGVAKCPLAIVS</sequence>
<dbReference type="Proteomes" id="UP001501444">
    <property type="component" value="Unassembled WGS sequence"/>
</dbReference>